<evidence type="ECO:0000259" key="4">
    <source>
        <dbReference type="Pfam" id="PF09084"/>
    </source>
</evidence>
<evidence type="ECO:0000256" key="1">
    <source>
        <dbReference type="ARBA" id="ARBA00004418"/>
    </source>
</evidence>
<proteinExistence type="inferred from homology"/>
<gene>
    <name evidence="5" type="ORF">BECKH772A_GA0070896_101164</name>
    <name evidence="6" type="ORF">BECKH772B_GA0070898_101192</name>
    <name evidence="7" type="ORF">BECKH772C_GA0070978_101103</name>
</gene>
<evidence type="ECO:0000313" key="5">
    <source>
        <dbReference type="EMBL" id="VFJ97188.1"/>
    </source>
</evidence>
<evidence type="ECO:0000313" key="6">
    <source>
        <dbReference type="EMBL" id="VFJ97789.1"/>
    </source>
</evidence>
<comment type="subcellular location">
    <subcellularLocation>
        <location evidence="1">Periplasm</location>
    </subcellularLocation>
</comment>
<reference evidence="7" key="1">
    <citation type="submission" date="2019-02" db="EMBL/GenBank/DDBJ databases">
        <authorList>
            <person name="Gruber-Vodicka R. H."/>
            <person name="Seah K. B. B."/>
        </authorList>
    </citation>
    <scope>NUCLEOTIDE SEQUENCE</scope>
    <source>
        <strain evidence="7">BECK_SA2B12</strain>
        <strain evidence="5">BECK_SA2B15</strain>
        <strain evidence="6">BECK_SA2B20</strain>
    </source>
</reference>
<evidence type="ECO:0000256" key="2">
    <source>
        <dbReference type="ARBA" id="ARBA00010742"/>
    </source>
</evidence>
<dbReference type="Pfam" id="PF09084">
    <property type="entry name" value="NMT1"/>
    <property type="match status" value="1"/>
</dbReference>
<organism evidence="7">
    <name type="scientific">Candidatus Kentrum eta</name>
    <dbReference type="NCBI Taxonomy" id="2126337"/>
    <lineage>
        <taxon>Bacteria</taxon>
        <taxon>Pseudomonadati</taxon>
        <taxon>Pseudomonadota</taxon>
        <taxon>Gammaproteobacteria</taxon>
        <taxon>Candidatus Kentrum</taxon>
    </lineage>
</organism>
<protein>
    <submittedName>
        <fullName evidence="7">Taurine transport system substrate-binding protein</fullName>
    </submittedName>
</protein>
<dbReference type="EMBL" id="CAADFI010000119">
    <property type="protein sequence ID" value="VFJ97789.1"/>
    <property type="molecule type" value="Genomic_DNA"/>
</dbReference>
<feature type="domain" description="SsuA/THI5-like" evidence="4">
    <location>
        <begin position="49"/>
        <end position="245"/>
    </location>
</feature>
<evidence type="ECO:0000313" key="7">
    <source>
        <dbReference type="EMBL" id="VFK02970.1"/>
    </source>
</evidence>
<dbReference type="GO" id="GO:0042918">
    <property type="term" value="P:alkanesulfonate transmembrane transport"/>
    <property type="evidence" value="ECO:0007669"/>
    <property type="project" value="TreeGrafter"/>
</dbReference>
<evidence type="ECO:0000256" key="3">
    <source>
        <dbReference type="ARBA" id="ARBA00022729"/>
    </source>
</evidence>
<dbReference type="GO" id="GO:0042597">
    <property type="term" value="C:periplasmic space"/>
    <property type="evidence" value="ECO:0007669"/>
    <property type="project" value="UniProtKB-SubCell"/>
</dbReference>
<keyword evidence="3" id="KW-0732">Signal</keyword>
<dbReference type="Gene3D" id="3.40.190.10">
    <property type="entry name" value="Periplasmic binding protein-like II"/>
    <property type="match status" value="2"/>
</dbReference>
<comment type="similarity">
    <text evidence="2">Belongs to the bacterial solute-binding protein SsuA/TauA family.</text>
</comment>
<dbReference type="PANTHER" id="PTHR30024:SF47">
    <property type="entry name" value="TAURINE-BINDING PERIPLASMIC PROTEIN"/>
    <property type="match status" value="1"/>
</dbReference>
<name>A0A450VDX9_9GAMM</name>
<dbReference type="InterPro" id="IPR015168">
    <property type="entry name" value="SsuA/THI5"/>
</dbReference>
<dbReference type="AlphaFoldDB" id="A0A450VDX9"/>
<dbReference type="EMBL" id="CAADFJ010000110">
    <property type="protein sequence ID" value="VFK02970.1"/>
    <property type="molecule type" value="Genomic_DNA"/>
</dbReference>
<dbReference type="SUPFAM" id="SSF53850">
    <property type="entry name" value="Periplasmic binding protein-like II"/>
    <property type="match status" value="1"/>
</dbReference>
<accession>A0A450VDX9</accession>
<dbReference type="EMBL" id="CAADFG010000116">
    <property type="protein sequence ID" value="VFJ97188.1"/>
    <property type="molecule type" value="Genomic_DNA"/>
</dbReference>
<sequence length="338" mass="36097">MGMKKRLISIFSVVALAVMGIGVWGIGMAQKTDEITIAYFLEWPTPNQFAQARGIYEKELGVEINWRAFDTGTAMSAAMASGDVQIAFSQGIAPFVVATSAGQDLQVIDVSESYSESDNCVVRAMLEIDKTNPRDLEGKQVGVPLGTVAHYGFLKQMAYFGVDVSTMTIIDMAPPDSAAAFANGNLDMVCGWGGPLRRMKKHGNVLLTGAEKEALGIRVFDVTTVTAAWAKENAELLTGFLKVTADMNARFAAGEREAMLPVIAKVAGMDEEAARATIAGFDFPTVEAQLSGKWLGGGIQTFLKEVADFFVEQGVIGSARASYEGAVDASYLKAASKM</sequence>
<dbReference type="PANTHER" id="PTHR30024">
    <property type="entry name" value="ALIPHATIC SULFONATES-BINDING PROTEIN-RELATED"/>
    <property type="match status" value="1"/>
</dbReference>